<keyword evidence="3" id="KW-1185">Reference proteome</keyword>
<evidence type="ECO:0000256" key="1">
    <source>
        <dbReference type="SAM" id="Phobius"/>
    </source>
</evidence>
<evidence type="ECO:0000313" key="3">
    <source>
        <dbReference type="Proteomes" id="UP001595755"/>
    </source>
</evidence>
<proteinExistence type="predicted"/>
<dbReference type="Proteomes" id="UP001595755">
    <property type="component" value="Unassembled WGS sequence"/>
</dbReference>
<feature type="transmembrane region" description="Helical" evidence="1">
    <location>
        <begin position="255"/>
        <end position="280"/>
    </location>
</feature>
<dbReference type="EMBL" id="JBHSED010000013">
    <property type="protein sequence ID" value="MFC4303644.1"/>
    <property type="molecule type" value="Genomic_DNA"/>
</dbReference>
<reference evidence="3" key="1">
    <citation type="journal article" date="2019" name="Int. J. Syst. Evol. Microbiol.">
        <title>The Global Catalogue of Microorganisms (GCM) 10K type strain sequencing project: providing services to taxonomists for standard genome sequencing and annotation.</title>
        <authorList>
            <consortium name="The Broad Institute Genomics Platform"/>
            <consortium name="The Broad Institute Genome Sequencing Center for Infectious Disease"/>
            <person name="Wu L."/>
            <person name="Ma J."/>
        </authorList>
    </citation>
    <scope>NUCLEOTIDE SEQUENCE [LARGE SCALE GENOMIC DNA]</scope>
    <source>
        <strain evidence="3">CGMCC 4.1641</strain>
    </source>
</reference>
<dbReference type="Pfam" id="PF13687">
    <property type="entry name" value="DUF4153"/>
    <property type="match status" value="1"/>
</dbReference>
<sequence>MLTLRKSAVSSPMIALIAALALAVVHQYLFFGHAPGLSFPLFTMVLYAYLFHDRKYPLRAVPGIGWFMLAVIVLLSMTYALFDNPLFRLLNLVVVPSLISLHMAYMRGARRLDWSDLRIVGEAFNHLLPQTFNHIPNVFRLLRIAMFRRFGTRQKSTLHKVLIGLVIAVPLLVLIIPLLASADGTFQRLLNAIPEWGGALSLDGIMARGVWIAICCVLFFGYFQGFAKPGKSRRTRMQPETADAASTKKLRIDPIILATLLISINAVYVLFVAVQFSYLFGASDGILPDGQTYAEYARSGFAELVVVSAINFALLMVSLVYGGKPGGRIAALLYVLIFCSGVMLYSAYMRLALYEEVYGYTYIRFLVQAFMIYLAFLLLLAALRIRTDLVPLSKCYIVLSLAAYVLVNYVGMDRIIAEKSIERFEESGQIDRDYLSGLSADAVPALVRYGRENADTAFINRLERHHGELLRSSGDWRSYNVSEQLARNALKEAYDK</sequence>
<feature type="transmembrane region" description="Helical" evidence="1">
    <location>
        <begin position="329"/>
        <end position="348"/>
    </location>
</feature>
<protein>
    <submittedName>
        <fullName evidence="2">DUF4153 domain-containing protein</fullName>
    </submittedName>
</protein>
<feature type="transmembrane region" description="Helical" evidence="1">
    <location>
        <begin position="395"/>
        <end position="412"/>
    </location>
</feature>
<keyword evidence="1" id="KW-0812">Transmembrane</keyword>
<accession>A0ABV8SBA7</accession>
<dbReference type="InterPro" id="IPR025291">
    <property type="entry name" value="DUF4153"/>
</dbReference>
<feature type="transmembrane region" description="Helical" evidence="1">
    <location>
        <begin position="158"/>
        <end position="180"/>
    </location>
</feature>
<organism evidence="2 3">
    <name type="scientific">Cohnella boryungensis</name>
    <dbReference type="NCBI Taxonomy" id="768479"/>
    <lineage>
        <taxon>Bacteria</taxon>
        <taxon>Bacillati</taxon>
        <taxon>Bacillota</taxon>
        <taxon>Bacilli</taxon>
        <taxon>Bacillales</taxon>
        <taxon>Paenibacillaceae</taxon>
        <taxon>Cohnella</taxon>
    </lineage>
</organism>
<keyword evidence="1" id="KW-1133">Transmembrane helix</keyword>
<dbReference type="RefSeq" id="WP_378126640.1">
    <property type="nucleotide sequence ID" value="NZ_JBHSED010000013.1"/>
</dbReference>
<evidence type="ECO:0000313" key="2">
    <source>
        <dbReference type="EMBL" id="MFC4303644.1"/>
    </source>
</evidence>
<feature type="transmembrane region" description="Helical" evidence="1">
    <location>
        <begin position="33"/>
        <end position="51"/>
    </location>
</feature>
<feature type="transmembrane region" description="Helical" evidence="1">
    <location>
        <begin position="205"/>
        <end position="227"/>
    </location>
</feature>
<name>A0ABV8SBA7_9BACL</name>
<feature type="transmembrane region" description="Helical" evidence="1">
    <location>
        <begin position="63"/>
        <end position="82"/>
    </location>
</feature>
<feature type="transmembrane region" description="Helical" evidence="1">
    <location>
        <begin position="300"/>
        <end position="322"/>
    </location>
</feature>
<feature type="transmembrane region" description="Helical" evidence="1">
    <location>
        <begin position="360"/>
        <end position="383"/>
    </location>
</feature>
<keyword evidence="1" id="KW-0472">Membrane</keyword>
<gene>
    <name evidence="2" type="ORF">ACFO1S_09265</name>
</gene>
<comment type="caution">
    <text evidence="2">The sequence shown here is derived from an EMBL/GenBank/DDBJ whole genome shotgun (WGS) entry which is preliminary data.</text>
</comment>
<feature type="transmembrane region" description="Helical" evidence="1">
    <location>
        <begin position="88"/>
        <end position="105"/>
    </location>
</feature>